<dbReference type="PROSITE" id="PS50055">
    <property type="entry name" value="TYR_PHOSPHATASE_PTP"/>
    <property type="match status" value="1"/>
</dbReference>
<dbReference type="PROSITE" id="PS00383">
    <property type="entry name" value="TYR_PHOSPHATASE_1"/>
    <property type="match status" value="1"/>
</dbReference>
<dbReference type="Gene3D" id="3.90.190.10">
    <property type="entry name" value="Protein tyrosine phosphatase superfamily"/>
    <property type="match status" value="2"/>
</dbReference>
<feature type="region of interest" description="Disordered" evidence="2">
    <location>
        <begin position="1175"/>
        <end position="1210"/>
    </location>
</feature>
<evidence type="ECO:0000313" key="6">
    <source>
        <dbReference type="Proteomes" id="UP000823399"/>
    </source>
</evidence>
<evidence type="ECO:0000313" key="5">
    <source>
        <dbReference type="EMBL" id="KAG2109703.1"/>
    </source>
</evidence>
<feature type="region of interest" description="Disordered" evidence="2">
    <location>
        <begin position="355"/>
        <end position="384"/>
    </location>
</feature>
<feature type="compositionally biased region" description="Low complexity" evidence="2">
    <location>
        <begin position="365"/>
        <end position="384"/>
    </location>
</feature>
<feature type="compositionally biased region" description="Low complexity" evidence="2">
    <location>
        <begin position="605"/>
        <end position="655"/>
    </location>
</feature>
<dbReference type="RefSeq" id="XP_041293648.1">
    <property type="nucleotide sequence ID" value="XM_041428284.1"/>
</dbReference>
<dbReference type="InterPro" id="IPR050348">
    <property type="entry name" value="Protein-Tyr_Phosphatase"/>
</dbReference>
<dbReference type="InterPro" id="IPR029021">
    <property type="entry name" value="Prot-tyrosine_phosphatase-like"/>
</dbReference>
<sequence length="1210" mass="128398">MLMSIDINPTCTASSSGMPPPSFVPMTPFYSQSAFHTPLSMPVTPFGPPSSTLTRGGISMTSFHSFPRSSGGGRDAYFPAFPSSENSQIPPIPEDALLFPPRLDTRAQQRSGDFLSPSSLSTLPRSPQSAGPKTVSPLVIPSYTPLGYQREMFNLTLPCGPISQGPTSATSTILPQFNMTVVSPKDTPRDPSPVDDYVNASYVQPLGTRKRYIATQGPLPATFVDFWTLVWEQNVHVIVMLTREIENAMVKCGTYWVESSYGPLQLQLLDTSPPISPSVSSNSSADIGFFMSPRERDKGSTQPTMIVRTFALSHRGYPGVPPRKVTHLQYLDWPDMNVPDDPRGVLELMKRVERAVQESTPGPSPSGYQSNSGSSLSPSSGSPGRSFDFISRGGYFFSSPPLGDAYSRKKHGRKGWRHPDLDSKTGIAAFALGSTPPVLLHCSAGVGRTGGFIAVDAVLDAIKRELKQRRELRARAQARVCVAVGAVMQRGESVVAESGGIDVVANQVKEKEMLKEKIVGTVPLVIGDRKKSRRHYPHKATAKEGETSSSESLVVHVPFTENTADLDTRWQNTSSSTREWAEKVLDQTHPGEEEQETELPPPLPLSMSLNLPTPSRQSSPGSASNSSEPSALNSADDSVGSNSGSGIGVDVKAGSGRSGSGSGSSGSSSISGSGSGGPFPPSSCVSISHSSSQSNSVPDSISASNSGSGANTSNSGFWGSTGADSGLVGLMRARLRDSSVTSLSNLSSDFSSEKLSRSLAQPSGVRIGTEEEDAMDVDRPSHSSYTSLQPANSGGVVSNESNAPQADNSNLRPRVRQIIGSSPMASSSTSALPTMSGIGSGPLLDGEDPVSRTSSNSSSDELLSLSRSFESGKNADLEAASGKSGLLSSDESEDSSRKTNSRLKAVETTSANSAAPDQEIMIKPTGTPMQHEPINKTTAAPVAVAPPSIPPVPQFVEEKIPDAEQASSELDQRTAGYAVIDYKLPRQLHQDLSPAPLMSHTNPIWTVVQDMREQRMSLCQSLRQYVFVHAAVIEGALMIVDEERELWGECTGSEGSPESVSVSIISEGKGRLDDDDVCKTPSRNPDNMEIPSTRRTQGSRTCSFPVVDIPSSASGSQMHHTSSSPSKWKRGPSPTELLREDKSGTISFAKRPSIKPRTFSDEKVLTVFELAAGAPQVLPGGTGGVSNIESGSTGMGPMTPEWSGPSATAR</sequence>
<feature type="compositionally biased region" description="Polar residues" evidence="2">
    <location>
        <begin position="1093"/>
        <end position="1102"/>
    </location>
</feature>
<keyword evidence="6" id="KW-1185">Reference proteome</keyword>
<dbReference type="SMART" id="SM00194">
    <property type="entry name" value="PTPc"/>
    <property type="match status" value="1"/>
</dbReference>
<dbReference type="PROSITE" id="PS50056">
    <property type="entry name" value="TYR_PHOSPHATASE_2"/>
    <property type="match status" value="1"/>
</dbReference>
<name>A0A9P7JUH1_9AGAM</name>
<feature type="compositionally biased region" description="Basic residues" evidence="2">
    <location>
        <begin position="530"/>
        <end position="540"/>
    </location>
</feature>
<dbReference type="InterPro" id="IPR016130">
    <property type="entry name" value="Tyr_Pase_AS"/>
</dbReference>
<comment type="caution">
    <text evidence="5">The sequence shown here is derived from an EMBL/GenBank/DDBJ whole genome shotgun (WGS) entry which is preliminary data.</text>
</comment>
<dbReference type="OrthoDB" id="6058203at2759"/>
<feature type="compositionally biased region" description="Polar residues" evidence="2">
    <location>
        <begin position="782"/>
        <end position="811"/>
    </location>
</feature>
<evidence type="ECO:0000256" key="2">
    <source>
        <dbReference type="SAM" id="MobiDB-lite"/>
    </source>
</evidence>
<dbReference type="AlphaFoldDB" id="A0A9P7JUH1"/>
<dbReference type="Pfam" id="PF00102">
    <property type="entry name" value="Y_phosphatase"/>
    <property type="match status" value="2"/>
</dbReference>
<evidence type="ECO:0008006" key="7">
    <source>
        <dbReference type="Google" id="ProtNLM"/>
    </source>
</evidence>
<feature type="region of interest" description="Disordered" evidence="2">
    <location>
        <begin position="109"/>
        <end position="136"/>
    </location>
</feature>
<dbReference type="InterPro" id="IPR000387">
    <property type="entry name" value="Tyr_Pase_dom"/>
</dbReference>
<dbReference type="PRINTS" id="PR00700">
    <property type="entry name" value="PRTYPHPHTASE"/>
</dbReference>
<protein>
    <recommendedName>
        <fullName evidence="7">Protein-tyrosine-phosphatase</fullName>
    </recommendedName>
</protein>
<feature type="region of interest" description="Disordered" evidence="2">
    <location>
        <begin position="1071"/>
        <end position="1144"/>
    </location>
</feature>
<accession>A0A9P7JUH1</accession>
<dbReference type="GeneID" id="64690543"/>
<feature type="region of interest" description="Disordered" evidence="2">
    <location>
        <begin position="586"/>
        <end position="720"/>
    </location>
</feature>
<dbReference type="InterPro" id="IPR000242">
    <property type="entry name" value="PTP_cat"/>
</dbReference>
<dbReference type="GO" id="GO:0004725">
    <property type="term" value="F:protein tyrosine phosphatase activity"/>
    <property type="evidence" value="ECO:0007669"/>
    <property type="project" value="InterPro"/>
</dbReference>
<feature type="compositionally biased region" description="Low complexity" evidence="2">
    <location>
        <begin position="851"/>
        <end position="871"/>
    </location>
</feature>
<evidence type="ECO:0000259" key="4">
    <source>
        <dbReference type="PROSITE" id="PS50056"/>
    </source>
</evidence>
<reference evidence="5" key="1">
    <citation type="journal article" date="2020" name="New Phytol.">
        <title>Comparative genomics reveals dynamic genome evolution in host specialist ectomycorrhizal fungi.</title>
        <authorList>
            <person name="Lofgren L.A."/>
            <person name="Nguyen N.H."/>
            <person name="Vilgalys R."/>
            <person name="Ruytinx J."/>
            <person name="Liao H.L."/>
            <person name="Branco S."/>
            <person name="Kuo A."/>
            <person name="LaButti K."/>
            <person name="Lipzen A."/>
            <person name="Andreopoulos W."/>
            <person name="Pangilinan J."/>
            <person name="Riley R."/>
            <person name="Hundley H."/>
            <person name="Na H."/>
            <person name="Barry K."/>
            <person name="Grigoriev I.V."/>
            <person name="Stajich J.E."/>
            <person name="Kennedy P.G."/>
        </authorList>
    </citation>
    <scope>NUCLEOTIDE SEQUENCE</scope>
    <source>
        <strain evidence="5">FC423</strain>
    </source>
</reference>
<feature type="domain" description="Tyrosine-protein phosphatase" evidence="3">
    <location>
        <begin position="173"/>
        <end position="465"/>
    </location>
</feature>
<feature type="compositionally biased region" description="Polar residues" evidence="2">
    <location>
        <begin position="1111"/>
        <end position="1126"/>
    </location>
</feature>
<proteinExistence type="inferred from homology"/>
<evidence type="ECO:0000259" key="3">
    <source>
        <dbReference type="PROSITE" id="PS50055"/>
    </source>
</evidence>
<feature type="compositionally biased region" description="Low complexity" evidence="2">
    <location>
        <begin position="682"/>
        <end position="716"/>
    </location>
</feature>
<feature type="domain" description="Tyrosine specific protein phosphatases" evidence="4">
    <location>
        <begin position="433"/>
        <end position="479"/>
    </location>
</feature>
<comment type="similarity">
    <text evidence="1">Belongs to the protein-tyrosine phosphatase family. Non-receptor class subfamily.</text>
</comment>
<organism evidence="5 6">
    <name type="scientific">Suillus discolor</name>
    <dbReference type="NCBI Taxonomy" id="1912936"/>
    <lineage>
        <taxon>Eukaryota</taxon>
        <taxon>Fungi</taxon>
        <taxon>Dikarya</taxon>
        <taxon>Basidiomycota</taxon>
        <taxon>Agaricomycotina</taxon>
        <taxon>Agaricomycetes</taxon>
        <taxon>Agaricomycetidae</taxon>
        <taxon>Boletales</taxon>
        <taxon>Suillineae</taxon>
        <taxon>Suillaceae</taxon>
        <taxon>Suillus</taxon>
    </lineage>
</organism>
<dbReference type="EMBL" id="JABBWM010000023">
    <property type="protein sequence ID" value="KAG2109703.1"/>
    <property type="molecule type" value="Genomic_DNA"/>
</dbReference>
<dbReference type="PANTHER" id="PTHR19134:SF561">
    <property type="entry name" value="PROTEIN TYROSINE PHOSPHATASE 36E, ISOFORM A"/>
    <property type="match status" value="1"/>
</dbReference>
<feature type="compositionally biased region" description="Low complexity" evidence="2">
    <location>
        <begin position="115"/>
        <end position="129"/>
    </location>
</feature>
<feature type="region of interest" description="Disordered" evidence="2">
    <location>
        <begin position="530"/>
        <end position="553"/>
    </location>
</feature>
<feature type="compositionally biased region" description="Low complexity" evidence="2">
    <location>
        <begin position="821"/>
        <end position="836"/>
    </location>
</feature>
<dbReference type="Proteomes" id="UP000823399">
    <property type="component" value="Unassembled WGS sequence"/>
</dbReference>
<dbReference type="InterPro" id="IPR003595">
    <property type="entry name" value="Tyr_Pase_cat"/>
</dbReference>
<gene>
    <name evidence="5" type="ORF">F5147DRAFT_149633</name>
</gene>
<feature type="region of interest" description="Disordered" evidence="2">
    <location>
        <begin position="743"/>
        <end position="919"/>
    </location>
</feature>
<dbReference type="SUPFAM" id="SSF52799">
    <property type="entry name" value="(Phosphotyrosine protein) phosphatases II"/>
    <property type="match status" value="1"/>
</dbReference>
<dbReference type="PANTHER" id="PTHR19134">
    <property type="entry name" value="RECEPTOR-TYPE TYROSINE-PROTEIN PHOSPHATASE"/>
    <property type="match status" value="1"/>
</dbReference>
<dbReference type="SMART" id="SM00404">
    <property type="entry name" value="PTPc_motif"/>
    <property type="match status" value="1"/>
</dbReference>
<evidence type="ECO:0000256" key="1">
    <source>
        <dbReference type="ARBA" id="ARBA00009649"/>
    </source>
</evidence>